<keyword evidence="4" id="KW-1185">Reference proteome</keyword>
<dbReference type="InterPro" id="IPR051265">
    <property type="entry name" value="HIBADH-related_NP60_sf"/>
</dbReference>
<dbReference type="RefSeq" id="WP_338008290.1">
    <property type="nucleotide sequence ID" value="NZ_JAOPKB010000009.1"/>
</dbReference>
<dbReference type="PIRSF" id="PIRSF000103">
    <property type="entry name" value="HIBADH"/>
    <property type="match status" value="1"/>
</dbReference>
<dbReference type="EMBL" id="JAOPKB010000009">
    <property type="protein sequence ID" value="MCU4974034.1"/>
    <property type="molecule type" value="Genomic_DNA"/>
</dbReference>
<evidence type="ECO:0000313" key="3">
    <source>
        <dbReference type="EMBL" id="MCU4974034.1"/>
    </source>
</evidence>
<dbReference type="Pfam" id="PF03446">
    <property type="entry name" value="NAD_binding_2"/>
    <property type="match status" value="1"/>
</dbReference>
<name>A0ABT2QGH9_9EURY</name>
<dbReference type="Proteomes" id="UP001320972">
    <property type="component" value="Unassembled WGS sequence"/>
</dbReference>
<gene>
    <name evidence="3" type="ORF">OB955_14985</name>
</gene>
<dbReference type="InterPro" id="IPR006115">
    <property type="entry name" value="6PGDH_NADP-bd"/>
</dbReference>
<dbReference type="InterPro" id="IPR036291">
    <property type="entry name" value="NAD(P)-bd_dom_sf"/>
</dbReference>
<evidence type="ECO:0000259" key="2">
    <source>
        <dbReference type="Pfam" id="PF03446"/>
    </source>
</evidence>
<dbReference type="InterPro" id="IPR013328">
    <property type="entry name" value="6PGD_dom2"/>
</dbReference>
<dbReference type="InterPro" id="IPR015815">
    <property type="entry name" value="HIBADH-related"/>
</dbReference>
<sequence>MSDISVIGCGTLGTALIETLAEQNARVTIWNRTRERALALTGPQVTVVDSVDEAIGRSPVTIVCVVEYDITKSLVEGASGSLNGKTICSTSFVTHEQGRQLTTLIQSHNGRYLDLEILGYPSNIGMESTLLYLSGDRDAFEEVRPLLTTLGTVKYVSSTSGDAFISGLAVLLGYLPMAVGIFQGAKVCERNDIPLEWYTKEIQTMYPQHIKQLIETISTDQDPADTENVEASVRTWGDGIKEYADYLESVDLDAGVYQALHRLFTAGIEAGRGDHDWSCIGEITADHPT</sequence>
<protein>
    <submittedName>
        <fullName evidence="3">NAD(P)-binding domain-containing protein</fullName>
    </submittedName>
</protein>
<keyword evidence="1" id="KW-0560">Oxidoreductase</keyword>
<feature type="domain" description="6-phosphogluconate dehydrogenase NADP-binding" evidence="2">
    <location>
        <begin position="3"/>
        <end position="152"/>
    </location>
</feature>
<proteinExistence type="predicted"/>
<evidence type="ECO:0000256" key="1">
    <source>
        <dbReference type="ARBA" id="ARBA00023002"/>
    </source>
</evidence>
<evidence type="ECO:0000313" key="4">
    <source>
        <dbReference type="Proteomes" id="UP001320972"/>
    </source>
</evidence>
<accession>A0ABT2QGH9</accession>
<dbReference type="Gene3D" id="3.40.50.720">
    <property type="entry name" value="NAD(P)-binding Rossmann-like Domain"/>
    <property type="match status" value="1"/>
</dbReference>
<dbReference type="PANTHER" id="PTHR43580:SF2">
    <property type="entry name" value="CYTOKINE-LIKE NUCLEAR FACTOR N-PAC"/>
    <property type="match status" value="1"/>
</dbReference>
<dbReference type="PANTHER" id="PTHR43580">
    <property type="entry name" value="OXIDOREDUCTASE GLYR1-RELATED"/>
    <property type="match status" value="1"/>
</dbReference>
<organism evidence="3 4">
    <name type="scientific">Natronoglomus mannanivorans</name>
    <dbReference type="NCBI Taxonomy" id="2979990"/>
    <lineage>
        <taxon>Archaea</taxon>
        <taxon>Methanobacteriati</taxon>
        <taxon>Methanobacteriota</taxon>
        <taxon>Stenosarchaea group</taxon>
        <taxon>Halobacteria</taxon>
        <taxon>Halobacteriales</taxon>
        <taxon>Natrialbaceae</taxon>
        <taxon>Natronoglomus</taxon>
    </lineage>
</organism>
<dbReference type="SUPFAM" id="SSF51735">
    <property type="entry name" value="NAD(P)-binding Rossmann-fold domains"/>
    <property type="match status" value="1"/>
</dbReference>
<reference evidence="3 4" key="1">
    <citation type="submission" date="2022-09" db="EMBL/GenBank/DDBJ databases">
        <title>Enrichment on poylsaccharides allowed isolation of novel metabolic and taxonomic groups of Haloarchaea.</title>
        <authorList>
            <person name="Sorokin D.Y."/>
            <person name="Elcheninov A.G."/>
            <person name="Khizhniak T.V."/>
            <person name="Kolganova T.V."/>
            <person name="Kublanov I.V."/>
        </authorList>
    </citation>
    <scope>NUCLEOTIDE SEQUENCE [LARGE SCALE GENOMIC DNA]</scope>
    <source>
        <strain evidence="3 4">AArc-m2/3/4</strain>
    </source>
</reference>
<dbReference type="Gene3D" id="1.10.1040.10">
    <property type="entry name" value="N-(1-d-carboxylethyl)-l-norvaline Dehydrogenase, domain 2"/>
    <property type="match status" value="1"/>
</dbReference>
<comment type="caution">
    <text evidence="3">The sequence shown here is derived from an EMBL/GenBank/DDBJ whole genome shotgun (WGS) entry which is preliminary data.</text>
</comment>